<dbReference type="InterPro" id="IPR029058">
    <property type="entry name" value="AB_hydrolase_fold"/>
</dbReference>
<protein>
    <recommendedName>
        <fullName evidence="3">Alpha/beta-hydrolase</fullName>
    </recommendedName>
</protein>
<dbReference type="GeneID" id="77725868"/>
<dbReference type="Gene3D" id="3.40.50.1820">
    <property type="entry name" value="alpha/beta hydrolase"/>
    <property type="match status" value="1"/>
</dbReference>
<dbReference type="Proteomes" id="UP001164286">
    <property type="component" value="Unassembled WGS sequence"/>
</dbReference>
<dbReference type="PANTHER" id="PTHR42103:SF2">
    <property type="entry name" value="AB HYDROLASE-1 DOMAIN-CONTAINING PROTEIN"/>
    <property type="match status" value="1"/>
</dbReference>
<evidence type="ECO:0000313" key="2">
    <source>
        <dbReference type="Proteomes" id="UP001164286"/>
    </source>
</evidence>
<dbReference type="SUPFAM" id="SSF53474">
    <property type="entry name" value="alpha/beta-Hydrolases"/>
    <property type="match status" value="1"/>
</dbReference>
<keyword evidence="2" id="KW-1185">Reference proteome</keyword>
<evidence type="ECO:0008006" key="3">
    <source>
        <dbReference type="Google" id="ProtNLM"/>
    </source>
</evidence>
<evidence type="ECO:0000313" key="1">
    <source>
        <dbReference type="EMBL" id="KAI9638346.1"/>
    </source>
</evidence>
<gene>
    <name evidence="1" type="ORF">MKK02DRAFT_23086</name>
</gene>
<accession>A0AA38HDB6</accession>
<proteinExistence type="predicted"/>
<sequence length="303" mass="32836">MSLHPHLHLLVPSNDPAVLVEARIYLPIDPSDSKLPSVISTSVAARQPSILRYTHLPDEIVQSLKRFNVRRVIAVGHPWGRLGGDMLDPVLSRHLIQSVYSPEGIAASTGDSKKPALPTAVVTYNVRGVGASQGYTAWVTPGNDPADFAAVEQRTINLLCGDAEVEVRRLGYSWGCISAVLAPVPSPSADASRLRSIMLVSPPLSFLPAVTLFSGSYDAALRRLLSKPQAPPLGAKPINELVSVWTIYGDRDQFASIAKYTKWATGHGLKVKEVLADHFWRGDVEAKELRGWFAEWLGHGVGG</sequence>
<dbReference type="PANTHER" id="PTHR42103">
    <property type="entry name" value="ALPHA/BETA-HYDROLASES SUPERFAMILY PROTEIN"/>
    <property type="match status" value="1"/>
</dbReference>
<dbReference type="RefSeq" id="XP_052948123.1">
    <property type="nucleotide sequence ID" value="XM_053086667.1"/>
</dbReference>
<organism evidence="1 2">
    <name type="scientific">Dioszegia hungarica</name>
    <dbReference type="NCBI Taxonomy" id="4972"/>
    <lineage>
        <taxon>Eukaryota</taxon>
        <taxon>Fungi</taxon>
        <taxon>Dikarya</taxon>
        <taxon>Basidiomycota</taxon>
        <taxon>Agaricomycotina</taxon>
        <taxon>Tremellomycetes</taxon>
        <taxon>Tremellales</taxon>
        <taxon>Bulleribasidiaceae</taxon>
        <taxon>Dioszegia</taxon>
    </lineage>
</organism>
<comment type="caution">
    <text evidence="1">The sequence shown here is derived from an EMBL/GenBank/DDBJ whole genome shotgun (WGS) entry which is preliminary data.</text>
</comment>
<dbReference type="EMBL" id="JAKWFO010000003">
    <property type="protein sequence ID" value="KAI9638346.1"/>
    <property type="molecule type" value="Genomic_DNA"/>
</dbReference>
<dbReference type="AlphaFoldDB" id="A0AA38HDB6"/>
<reference evidence="1" key="1">
    <citation type="journal article" date="2022" name="G3 (Bethesda)">
        <title>High quality genome of the basidiomycete yeast Dioszegia hungarica PDD-24b-2 isolated from cloud water.</title>
        <authorList>
            <person name="Jarrige D."/>
            <person name="Haridas S."/>
            <person name="Bleykasten-Grosshans C."/>
            <person name="Joly M."/>
            <person name="Nadalig T."/>
            <person name="Sancelme M."/>
            <person name="Vuilleumier S."/>
            <person name="Grigoriev I.V."/>
            <person name="Amato P."/>
            <person name="Bringel F."/>
        </authorList>
    </citation>
    <scope>NUCLEOTIDE SEQUENCE</scope>
    <source>
        <strain evidence="1">PDD-24b-2</strain>
    </source>
</reference>
<name>A0AA38HDB6_9TREE</name>